<dbReference type="AlphaFoldDB" id="S7QMG5"/>
<dbReference type="GeneID" id="19298973"/>
<name>S7QMG5_GLOTA</name>
<reference evidence="1 2" key="1">
    <citation type="journal article" date="2012" name="Science">
        <title>The Paleozoic origin of enzymatic lignin decomposition reconstructed from 31 fungal genomes.</title>
        <authorList>
            <person name="Floudas D."/>
            <person name="Binder M."/>
            <person name="Riley R."/>
            <person name="Barry K."/>
            <person name="Blanchette R.A."/>
            <person name="Henrissat B."/>
            <person name="Martinez A.T."/>
            <person name="Otillar R."/>
            <person name="Spatafora J.W."/>
            <person name="Yadav J.S."/>
            <person name="Aerts A."/>
            <person name="Benoit I."/>
            <person name="Boyd A."/>
            <person name="Carlson A."/>
            <person name="Copeland A."/>
            <person name="Coutinho P.M."/>
            <person name="de Vries R.P."/>
            <person name="Ferreira P."/>
            <person name="Findley K."/>
            <person name="Foster B."/>
            <person name="Gaskell J."/>
            <person name="Glotzer D."/>
            <person name="Gorecki P."/>
            <person name="Heitman J."/>
            <person name="Hesse C."/>
            <person name="Hori C."/>
            <person name="Igarashi K."/>
            <person name="Jurgens J.A."/>
            <person name="Kallen N."/>
            <person name="Kersten P."/>
            <person name="Kohler A."/>
            <person name="Kuees U."/>
            <person name="Kumar T.K.A."/>
            <person name="Kuo A."/>
            <person name="LaButti K."/>
            <person name="Larrondo L.F."/>
            <person name="Lindquist E."/>
            <person name="Ling A."/>
            <person name="Lombard V."/>
            <person name="Lucas S."/>
            <person name="Lundell T."/>
            <person name="Martin R."/>
            <person name="McLaughlin D.J."/>
            <person name="Morgenstern I."/>
            <person name="Morin E."/>
            <person name="Murat C."/>
            <person name="Nagy L.G."/>
            <person name="Nolan M."/>
            <person name="Ohm R.A."/>
            <person name="Patyshakuliyeva A."/>
            <person name="Rokas A."/>
            <person name="Ruiz-Duenas F.J."/>
            <person name="Sabat G."/>
            <person name="Salamov A."/>
            <person name="Samejima M."/>
            <person name="Schmutz J."/>
            <person name="Slot J.C."/>
            <person name="St John F."/>
            <person name="Stenlid J."/>
            <person name="Sun H."/>
            <person name="Sun S."/>
            <person name="Syed K."/>
            <person name="Tsang A."/>
            <person name="Wiebenga A."/>
            <person name="Young D."/>
            <person name="Pisabarro A."/>
            <person name="Eastwood D.C."/>
            <person name="Martin F."/>
            <person name="Cullen D."/>
            <person name="Grigoriev I.V."/>
            <person name="Hibbett D.S."/>
        </authorList>
    </citation>
    <scope>NUCLEOTIDE SEQUENCE [LARGE SCALE GENOMIC DNA]</scope>
    <source>
        <strain evidence="1 2">ATCC 11539</strain>
    </source>
</reference>
<dbReference type="KEGG" id="gtr:GLOTRDRAFT_109032"/>
<evidence type="ECO:0000313" key="2">
    <source>
        <dbReference type="Proteomes" id="UP000030669"/>
    </source>
</evidence>
<dbReference type="Proteomes" id="UP000030669">
    <property type="component" value="Unassembled WGS sequence"/>
</dbReference>
<dbReference type="HOGENOM" id="CLU_2542789_0_0_1"/>
<gene>
    <name evidence="1" type="ORF">GLOTRDRAFT_109032</name>
</gene>
<proteinExistence type="predicted"/>
<evidence type="ECO:0000313" key="1">
    <source>
        <dbReference type="EMBL" id="EPQ60592.1"/>
    </source>
</evidence>
<dbReference type="RefSeq" id="XP_007860967.1">
    <property type="nucleotide sequence ID" value="XM_007862776.1"/>
</dbReference>
<protein>
    <submittedName>
        <fullName evidence="1">Uncharacterized protein</fullName>
    </submittedName>
</protein>
<accession>S7QMG5</accession>
<sequence>MPLYLASPVFSSTSASGASDTGFYPLMHPLLLPSVPSTSAAGYPGVSAETADPLQGSCGLLSLRRMRGVAERAHRPQTGPIAA</sequence>
<dbReference type="EMBL" id="KB469296">
    <property type="protein sequence ID" value="EPQ60592.1"/>
    <property type="molecule type" value="Genomic_DNA"/>
</dbReference>
<keyword evidence="2" id="KW-1185">Reference proteome</keyword>
<organism evidence="1 2">
    <name type="scientific">Gloeophyllum trabeum (strain ATCC 11539 / FP-39264 / Madison 617)</name>
    <name type="common">Brown rot fungus</name>
    <dbReference type="NCBI Taxonomy" id="670483"/>
    <lineage>
        <taxon>Eukaryota</taxon>
        <taxon>Fungi</taxon>
        <taxon>Dikarya</taxon>
        <taxon>Basidiomycota</taxon>
        <taxon>Agaricomycotina</taxon>
        <taxon>Agaricomycetes</taxon>
        <taxon>Gloeophyllales</taxon>
        <taxon>Gloeophyllaceae</taxon>
        <taxon>Gloeophyllum</taxon>
    </lineage>
</organism>